<evidence type="ECO:0000313" key="1">
    <source>
        <dbReference type="EMBL" id="TBU33848.1"/>
    </source>
</evidence>
<dbReference type="AlphaFoldDB" id="A0A4Q9N1Y4"/>
<dbReference type="PANTHER" id="PTHR33559">
    <property type="entry name" value="PROTEASOME ASSEMBLY CHAPERONE 4"/>
    <property type="match status" value="1"/>
</dbReference>
<dbReference type="PANTHER" id="PTHR33559:SF1">
    <property type="entry name" value="PROTEASOME ASSEMBLY CHAPERONE 4"/>
    <property type="match status" value="1"/>
</dbReference>
<reference evidence="1" key="1">
    <citation type="submission" date="2019-01" db="EMBL/GenBank/DDBJ databases">
        <title>Draft genome sequences of three monokaryotic isolates of the white-rot basidiomycete fungus Dichomitus squalens.</title>
        <authorList>
            <consortium name="DOE Joint Genome Institute"/>
            <person name="Lopez S.C."/>
            <person name="Andreopoulos B."/>
            <person name="Pangilinan J."/>
            <person name="Lipzen A."/>
            <person name="Riley R."/>
            <person name="Ahrendt S."/>
            <person name="Ng V."/>
            <person name="Barry K."/>
            <person name="Daum C."/>
            <person name="Grigoriev I.V."/>
            <person name="Hilden K.S."/>
            <person name="Makela M.R."/>
            <person name="de Vries R.P."/>
        </authorList>
    </citation>
    <scope>NUCLEOTIDE SEQUENCE [LARGE SCALE GENOMIC DNA]</scope>
    <source>
        <strain evidence="1">OM18370.1</strain>
    </source>
</reference>
<dbReference type="InterPro" id="IPR032157">
    <property type="entry name" value="PAC4"/>
</dbReference>
<dbReference type="EMBL" id="ML143390">
    <property type="protein sequence ID" value="TBU33848.1"/>
    <property type="molecule type" value="Genomic_DNA"/>
</dbReference>
<dbReference type="OrthoDB" id="368507at2759"/>
<dbReference type="Proteomes" id="UP000292957">
    <property type="component" value="Unassembled WGS sequence"/>
</dbReference>
<sequence>MEPRIRVETRHFPPTEPALPALAVQVTHLVDTCMLWVGTTEVEAVDVQKAPLQGCLSKDWACAMPTQNTSGTPGAATSLYRSSGSDAALSMAQRLARRFKKQIFLSIDVPPSLGSMGQEGRLLLAIERAAVDILKSDESK</sequence>
<evidence type="ECO:0008006" key="2">
    <source>
        <dbReference type="Google" id="ProtNLM"/>
    </source>
</evidence>
<proteinExistence type="predicted"/>
<protein>
    <recommendedName>
        <fullName evidence="2">Proteasome assembly chaperone 3</fullName>
    </recommendedName>
</protein>
<gene>
    <name evidence="1" type="ORF">BD311DRAFT_748092</name>
</gene>
<name>A0A4Q9N1Y4_9APHY</name>
<accession>A0A4Q9N1Y4</accession>
<dbReference type="Pfam" id="PF16093">
    <property type="entry name" value="PAC4"/>
    <property type="match status" value="1"/>
</dbReference>
<dbReference type="GO" id="GO:0043248">
    <property type="term" value="P:proteasome assembly"/>
    <property type="evidence" value="ECO:0007669"/>
    <property type="project" value="InterPro"/>
</dbReference>
<organism evidence="1">
    <name type="scientific">Dichomitus squalens</name>
    <dbReference type="NCBI Taxonomy" id="114155"/>
    <lineage>
        <taxon>Eukaryota</taxon>
        <taxon>Fungi</taxon>
        <taxon>Dikarya</taxon>
        <taxon>Basidiomycota</taxon>
        <taxon>Agaricomycotina</taxon>
        <taxon>Agaricomycetes</taxon>
        <taxon>Polyporales</taxon>
        <taxon>Polyporaceae</taxon>
        <taxon>Dichomitus</taxon>
    </lineage>
</organism>